<evidence type="ECO:0000256" key="1">
    <source>
        <dbReference type="SAM" id="MobiDB-lite"/>
    </source>
</evidence>
<comment type="caution">
    <text evidence="2">The sequence shown here is derived from an EMBL/GenBank/DDBJ whole genome shotgun (WGS) entry which is preliminary data.</text>
</comment>
<feature type="compositionally biased region" description="Basic and acidic residues" evidence="1">
    <location>
        <begin position="45"/>
        <end position="54"/>
    </location>
</feature>
<evidence type="ECO:0000313" key="2">
    <source>
        <dbReference type="EMBL" id="KAG5522956.1"/>
    </source>
</evidence>
<proteinExistence type="predicted"/>
<dbReference type="EMBL" id="JACTNZ010000012">
    <property type="protein sequence ID" value="KAG5522956.1"/>
    <property type="molecule type" value="Genomic_DNA"/>
</dbReference>
<gene>
    <name evidence="2" type="ORF">RHGRI_034939</name>
</gene>
<accession>A0AAV6I2N9</accession>
<organism evidence="2 3">
    <name type="scientific">Rhododendron griersonianum</name>
    <dbReference type="NCBI Taxonomy" id="479676"/>
    <lineage>
        <taxon>Eukaryota</taxon>
        <taxon>Viridiplantae</taxon>
        <taxon>Streptophyta</taxon>
        <taxon>Embryophyta</taxon>
        <taxon>Tracheophyta</taxon>
        <taxon>Spermatophyta</taxon>
        <taxon>Magnoliopsida</taxon>
        <taxon>eudicotyledons</taxon>
        <taxon>Gunneridae</taxon>
        <taxon>Pentapetalae</taxon>
        <taxon>asterids</taxon>
        <taxon>Ericales</taxon>
        <taxon>Ericaceae</taxon>
        <taxon>Ericoideae</taxon>
        <taxon>Rhodoreae</taxon>
        <taxon>Rhododendron</taxon>
    </lineage>
</organism>
<name>A0AAV6I2N9_9ERIC</name>
<reference evidence="2" key="1">
    <citation type="submission" date="2020-08" db="EMBL/GenBank/DDBJ databases">
        <title>Plant Genome Project.</title>
        <authorList>
            <person name="Zhang R.-G."/>
        </authorList>
    </citation>
    <scope>NUCLEOTIDE SEQUENCE</scope>
    <source>
        <strain evidence="2">WSP0</strain>
        <tissue evidence="2">Leaf</tissue>
    </source>
</reference>
<dbReference type="AlphaFoldDB" id="A0AAV6I2N9"/>
<evidence type="ECO:0000313" key="3">
    <source>
        <dbReference type="Proteomes" id="UP000823749"/>
    </source>
</evidence>
<dbReference type="Proteomes" id="UP000823749">
    <property type="component" value="Chromosome 12"/>
</dbReference>
<sequence>MSLFSSLHAGEAAHAFYDAITQGYDGETFLVSDQSSEADQCNSREIPKTLSEKQ</sequence>
<feature type="region of interest" description="Disordered" evidence="1">
    <location>
        <begin position="35"/>
        <end position="54"/>
    </location>
</feature>
<keyword evidence="3" id="KW-1185">Reference proteome</keyword>
<protein>
    <submittedName>
        <fullName evidence="2">Uncharacterized protein</fullName>
    </submittedName>
</protein>